<dbReference type="Proteomes" id="UP000627369">
    <property type="component" value="Unassembled WGS sequence"/>
</dbReference>
<organism evidence="9 10">
    <name type="scientific">Promicromonospora soli</name>
    <dbReference type="NCBI Taxonomy" id="2035533"/>
    <lineage>
        <taxon>Bacteria</taxon>
        <taxon>Bacillati</taxon>
        <taxon>Actinomycetota</taxon>
        <taxon>Actinomycetes</taxon>
        <taxon>Micrococcales</taxon>
        <taxon>Promicromonosporaceae</taxon>
        <taxon>Promicromonospora</taxon>
    </lineage>
</organism>
<comment type="caution">
    <text evidence="9">The sequence shown here is derived from an EMBL/GenBank/DDBJ whole genome shotgun (WGS) entry which is preliminary data.</text>
</comment>
<dbReference type="Gene3D" id="3.90.180.10">
    <property type="entry name" value="Medium-chain alcohol dehydrogenases, catalytic domain"/>
    <property type="match status" value="1"/>
</dbReference>
<protein>
    <recommendedName>
        <fullName evidence="2">alcohol dehydrogenase</fullName>
        <ecNumber evidence="2">1.1.1.1</ecNumber>
    </recommendedName>
</protein>
<reference evidence="9" key="1">
    <citation type="journal article" date="2014" name="Int. J. Syst. Evol. Microbiol.">
        <title>Complete genome sequence of Corynebacterium casei LMG S-19264T (=DSM 44701T), isolated from a smear-ripened cheese.</title>
        <authorList>
            <consortium name="US DOE Joint Genome Institute (JGI-PGF)"/>
            <person name="Walter F."/>
            <person name="Albersmeier A."/>
            <person name="Kalinowski J."/>
            <person name="Ruckert C."/>
        </authorList>
    </citation>
    <scope>NUCLEOTIDE SEQUENCE</scope>
    <source>
        <strain evidence="9">CGMCC 4.7398</strain>
    </source>
</reference>
<dbReference type="EC" id="1.1.1.1" evidence="2"/>
<dbReference type="InterPro" id="IPR011032">
    <property type="entry name" value="GroES-like_sf"/>
</dbReference>
<accession>A0A919KZ69</accession>
<proteinExistence type="predicted"/>
<dbReference type="PANTHER" id="PTHR42940:SF8">
    <property type="entry name" value="VACUOLAR PROTEIN SORTING-ASSOCIATED PROTEIN 11"/>
    <property type="match status" value="1"/>
</dbReference>
<name>A0A919KZ69_9MICO</name>
<sequence>MKAAVVTDFTSPLQVMDVPVPEPGPGEVLVRIETSGLCHTDIHAARGDWRVKPTPPFIPSRA</sequence>
<comment type="cofactor">
    <cofactor evidence="1">
        <name>Zn(2+)</name>
        <dbReference type="ChEBI" id="CHEBI:29105"/>
    </cofactor>
</comment>
<evidence type="ECO:0000313" key="10">
    <source>
        <dbReference type="Proteomes" id="UP000627369"/>
    </source>
</evidence>
<evidence type="ECO:0000256" key="7">
    <source>
        <dbReference type="ARBA" id="ARBA00049243"/>
    </source>
</evidence>
<dbReference type="Pfam" id="PF08240">
    <property type="entry name" value="ADH_N"/>
    <property type="match status" value="1"/>
</dbReference>
<keyword evidence="4" id="KW-0862">Zinc</keyword>
<keyword evidence="5" id="KW-0560">Oxidoreductase</keyword>
<dbReference type="SUPFAM" id="SSF50129">
    <property type="entry name" value="GroES-like"/>
    <property type="match status" value="1"/>
</dbReference>
<evidence type="ECO:0000256" key="3">
    <source>
        <dbReference type="ARBA" id="ARBA00022723"/>
    </source>
</evidence>
<dbReference type="AlphaFoldDB" id="A0A919KZ69"/>
<comment type="catalytic activity">
    <reaction evidence="6">
        <text>a secondary alcohol + NAD(+) = a ketone + NADH + H(+)</text>
        <dbReference type="Rhea" id="RHEA:10740"/>
        <dbReference type="ChEBI" id="CHEBI:15378"/>
        <dbReference type="ChEBI" id="CHEBI:17087"/>
        <dbReference type="ChEBI" id="CHEBI:35681"/>
        <dbReference type="ChEBI" id="CHEBI:57540"/>
        <dbReference type="ChEBI" id="CHEBI:57945"/>
        <dbReference type="EC" id="1.1.1.1"/>
    </reaction>
</comment>
<keyword evidence="3" id="KW-0479">Metal-binding</keyword>
<evidence type="ECO:0000256" key="2">
    <source>
        <dbReference type="ARBA" id="ARBA00013190"/>
    </source>
</evidence>
<evidence type="ECO:0000313" key="9">
    <source>
        <dbReference type="EMBL" id="GHH78042.1"/>
    </source>
</evidence>
<dbReference type="InterPro" id="IPR013154">
    <property type="entry name" value="ADH-like_N"/>
</dbReference>
<dbReference type="GO" id="GO:0004022">
    <property type="term" value="F:alcohol dehydrogenase (NAD+) activity"/>
    <property type="evidence" value="ECO:0007669"/>
    <property type="project" value="UniProtKB-EC"/>
</dbReference>
<evidence type="ECO:0000256" key="5">
    <source>
        <dbReference type="ARBA" id="ARBA00023002"/>
    </source>
</evidence>
<evidence type="ECO:0000256" key="6">
    <source>
        <dbReference type="ARBA" id="ARBA00049164"/>
    </source>
</evidence>
<evidence type="ECO:0000259" key="8">
    <source>
        <dbReference type="Pfam" id="PF08240"/>
    </source>
</evidence>
<keyword evidence="10" id="KW-1185">Reference proteome</keyword>
<evidence type="ECO:0000256" key="1">
    <source>
        <dbReference type="ARBA" id="ARBA00001947"/>
    </source>
</evidence>
<evidence type="ECO:0000256" key="4">
    <source>
        <dbReference type="ARBA" id="ARBA00022833"/>
    </source>
</evidence>
<dbReference type="GO" id="GO:0046872">
    <property type="term" value="F:metal ion binding"/>
    <property type="evidence" value="ECO:0007669"/>
    <property type="project" value="UniProtKB-KW"/>
</dbReference>
<dbReference type="EMBL" id="BNAS01000006">
    <property type="protein sequence ID" value="GHH78042.1"/>
    <property type="molecule type" value="Genomic_DNA"/>
</dbReference>
<comment type="catalytic activity">
    <reaction evidence="7">
        <text>a primary alcohol + NAD(+) = an aldehyde + NADH + H(+)</text>
        <dbReference type="Rhea" id="RHEA:10736"/>
        <dbReference type="ChEBI" id="CHEBI:15378"/>
        <dbReference type="ChEBI" id="CHEBI:15734"/>
        <dbReference type="ChEBI" id="CHEBI:17478"/>
        <dbReference type="ChEBI" id="CHEBI:57540"/>
        <dbReference type="ChEBI" id="CHEBI:57945"/>
        <dbReference type="EC" id="1.1.1.1"/>
    </reaction>
</comment>
<reference evidence="9" key="2">
    <citation type="submission" date="2020-09" db="EMBL/GenBank/DDBJ databases">
        <authorList>
            <person name="Sun Q."/>
            <person name="Zhou Y."/>
        </authorList>
    </citation>
    <scope>NUCLEOTIDE SEQUENCE</scope>
    <source>
        <strain evidence="9">CGMCC 4.7398</strain>
    </source>
</reference>
<feature type="domain" description="Alcohol dehydrogenase-like N-terminal" evidence="8">
    <location>
        <begin position="24"/>
        <end position="59"/>
    </location>
</feature>
<gene>
    <name evidence="9" type="ORF">GCM10017772_40620</name>
</gene>
<dbReference type="PANTHER" id="PTHR42940">
    <property type="entry name" value="ALCOHOL DEHYDROGENASE 1-RELATED"/>
    <property type="match status" value="1"/>
</dbReference>